<proteinExistence type="predicted"/>
<evidence type="ECO:0000313" key="2">
    <source>
        <dbReference type="EMBL" id="THE38352.1"/>
    </source>
</evidence>
<organism evidence="2 3">
    <name type="scientific">Citrobacter murliniae</name>
    <dbReference type="NCBI Taxonomy" id="67829"/>
    <lineage>
        <taxon>Bacteria</taxon>
        <taxon>Pseudomonadati</taxon>
        <taxon>Pseudomonadota</taxon>
        <taxon>Gammaproteobacteria</taxon>
        <taxon>Enterobacterales</taxon>
        <taxon>Enterobacteriaceae</taxon>
        <taxon>Citrobacter</taxon>
        <taxon>Citrobacter freundii complex</taxon>
    </lineage>
</organism>
<dbReference type="RefSeq" id="WP_048221120.1">
    <property type="nucleotide sequence ID" value="NZ_QFVP01000006.1"/>
</dbReference>
<feature type="domain" description="Glycosyltransferase 2-like" evidence="1">
    <location>
        <begin position="5"/>
        <end position="173"/>
    </location>
</feature>
<protein>
    <submittedName>
        <fullName evidence="2">Glycosyltransferase family 2 protein</fullName>
    </submittedName>
</protein>
<dbReference type="Proteomes" id="UP000306790">
    <property type="component" value="Unassembled WGS sequence"/>
</dbReference>
<dbReference type="InterPro" id="IPR050834">
    <property type="entry name" value="Glycosyltransf_2"/>
</dbReference>
<dbReference type="PANTHER" id="PTHR43685">
    <property type="entry name" value="GLYCOSYLTRANSFERASE"/>
    <property type="match status" value="1"/>
</dbReference>
<dbReference type="InterPro" id="IPR001173">
    <property type="entry name" value="Glyco_trans_2-like"/>
</dbReference>
<gene>
    <name evidence="2" type="ORF">DJ535_11605</name>
</gene>
<dbReference type="SUPFAM" id="SSF53448">
    <property type="entry name" value="Nucleotide-diphospho-sugar transferases"/>
    <property type="match status" value="1"/>
</dbReference>
<dbReference type="EMBL" id="QFVP01000006">
    <property type="protein sequence ID" value="THE38352.1"/>
    <property type="molecule type" value="Genomic_DNA"/>
</dbReference>
<accession>A0ABY2PUA9</accession>
<evidence type="ECO:0000259" key="1">
    <source>
        <dbReference type="Pfam" id="PF00535"/>
    </source>
</evidence>
<dbReference type="Pfam" id="PF00535">
    <property type="entry name" value="Glycos_transf_2"/>
    <property type="match status" value="1"/>
</dbReference>
<dbReference type="InterPro" id="IPR029044">
    <property type="entry name" value="Nucleotide-diphossugar_trans"/>
</dbReference>
<evidence type="ECO:0000313" key="3">
    <source>
        <dbReference type="Proteomes" id="UP000306790"/>
    </source>
</evidence>
<keyword evidence="3" id="KW-1185">Reference proteome</keyword>
<comment type="caution">
    <text evidence="2">The sequence shown here is derived from an EMBL/GenBank/DDBJ whole genome shotgun (WGS) entry which is preliminary data.</text>
</comment>
<name>A0ABY2PUA9_9ENTR</name>
<dbReference type="PANTHER" id="PTHR43685:SF13">
    <property type="entry name" value="O ANTIGEN BIOSYNTHESIS RHAMNOSYLTRANSFERASE RFBN"/>
    <property type="match status" value="1"/>
</dbReference>
<reference evidence="2 3" key="1">
    <citation type="submission" date="2018-05" db="EMBL/GenBank/DDBJ databases">
        <title>Isolation and genomic analyses of lactose-positive bacteria from faecal samples of preterm neonates.</title>
        <authorList>
            <person name="Chen Y."/>
            <person name="Brook T.C."/>
            <person name="O'Neill I."/>
            <person name="Soe C.Z."/>
            <person name="Hall L.J."/>
            <person name="Hoyles L."/>
        </authorList>
    </citation>
    <scope>NUCLEOTIDE SEQUENCE [LARGE SCALE GENOMIC DNA]</scope>
    <source>
        <strain evidence="2 3">P080C CL</strain>
    </source>
</reference>
<dbReference type="Gene3D" id="3.90.550.10">
    <property type="entry name" value="Spore Coat Polysaccharide Biosynthesis Protein SpsA, Chain A"/>
    <property type="match status" value="1"/>
</dbReference>
<sequence>MNVTLIIPTYNAGPNWSDFLKELKCQTLYPDHLVVIDSGSKDATVDLAKNNKNIIISHVNSKDFNHGGTRNIAAKLVLDTDVIVFMTQDAIFDNEDALANMIEVFQDPDVAAVCGRQIPHLDANPLAVHARNFNYGSTSQIKSKSDIKTFGIKTVFMSNSFAAYRRSVFEKLGGFPEHTILAEDMFMAAKMIQAGYKVAYCGTAVVRHSHNYSPREEFQRYFDTGVFHACNPWIQQDFGGAGGEGSRFVKSEICFLLKKAPLWIPRALLTTFAKLLGYKLGKRWQSLPLPLCRFLSMYKSYWNNFKRSESKEIR</sequence>